<sequence>MVHPTHSELPKFVLSTLNHLYEIERKLALHGDPASIQRNVERIKETFADANVFYEDPMGQPFSETRIDLEASISGEGTDELVVTEVIKPIVRIGDKDYSRVVQKGIVVVKSKAQGEFQ</sequence>
<organism evidence="1 2">
    <name type="scientific">Paraburkholderia dipogonis</name>
    <dbReference type="NCBI Taxonomy" id="1211383"/>
    <lineage>
        <taxon>Bacteria</taxon>
        <taxon>Pseudomonadati</taxon>
        <taxon>Pseudomonadota</taxon>
        <taxon>Betaproteobacteria</taxon>
        <taxon>Burkholderiales</taxon>
        <taxon>Burkholderiaceae</taxon>
        <taxon>Paraburkholderia</taxon>
    </lineage>
</organism>
<evidence type="ECO:0000313" key="2">
    <source>
        <dbReference type="Proteomes" id="UP001629230"/>
    </source>
</evidence>
<comment type="caution">
    <text evidence="1">The sequence shown here is derived from an EMBL/GenBank/DDBJ whole genome shotgun (WGS) entry which is preliminary data.</text>
</comment>
<keyword evidence="2" id="KW-1185">Reference proteome</keyword>
<protein>
    <recommendedName>
        <fullName evidence="3">Nucleotide exchange factor GrpE</fullName>
    </recommendedName>
</protein>
<evidence type="ECO:0000313" key="1">
    <source>
        <dbReference type="EMBL" id="MFM0002052.1"/>
    </source>
</evidence>
<evidence type="ECO:0008006" key="3">
    <source>
        <dbReference type="Google" id="ProtNLM"/>
    </source>
</evidence>
<accession>A0ABW9AN91</accession>
<dbReference type="EMBL" id="JAQQEZ010000007">
    <property type="protein sequence ID" value="MFM0002052.1"/>
    <property type="molecule type" value="Genomic_DNA"/>
</dbReference>
<proteinExistence type="predicted"/>
<name>A0ABW9AN91_9BURK</name>
<dbReference type="Proteomes" id="UP001629230">
    <property type="component" value="Unassembled WGS sequence"/>
</dbReference>
<gene>
    <name evidence="1" type="ORF">PQR57_13570</name>
</gene>
<reference evidence="1 2" key="1">
    <citation type="journal article" date="2024" name="Chem. Sci.">
        <title>Discovery of megapolipeptins by genome mining of a Burkholderiales bacteria collection.</title>
        <authorList>
            <person name="Paulo B.S."/>
            <person name="Recchia M.J.J."/>
            <person name="Lee S."/>
            <person name="Fergusson C.H."/>
            <person name="Romanowski S.B."/>
            <person name="Hernandez A."/>
            <person name="Krull N."/>
            <person name="Liu D.Y."/>
            <person name="Cavanagh H."/>
            <person name="Bos A."/>
            <person name="Gray C.A."/>
            <person name="Murphy B.T."/>
            <person name="Linington R.G."/>
            <person name="Eustaquio A.S."/>
        </authorList>
    </citation>
    <scope>NUCLEOTIDE SEQUENCE [LARGE SCALE GENOMIC DNA]</scope>
    <source>
        <strain evidence="1 2">RL17-350-BIC-A</strain>
    </source>
</reference>
<dbReference type="RefSeq" id="WP_408177463.1">
    <property type="nucleotide sequence ID" value="NZ_JAQQEZ010000007.1"/>
</dbReference>